<evidence type="ECO:0000259" key="3">
    <source>
        <dbReference type="Pfam" id="PF00542"/>
    </source>
</evidence>
<evidence type="ECO:0000313" key="5">
    <source>
        <dbReference type="Proteomes" id="UP000427281"/>
    </source>
</evidence>
<name>A0A6I6A631_9PLAN</name>
<accession>A0A6I6A631</accession>
<dbReference type="GO" id="GO:0006412">
    <property type="term" value="P:translation"/>
    <property type="evidence" value="ECO:0007669"/>
    <property type="project" value="InterPro"/>
</dbReference>
<dbReference type="InterPro" id="IPR014719">
    <property type="entry name" value="Ribosomal_bL12_C/ClpS-like"/>
</dbReference>
<proteinExistence type="predicted"/>
<organism evidence="4 5">
    <name type="scientific">Gimesia benthica</name>
    <dbReference type="NCBI Taxonomy" id="2608982"/>
    <lineage>
        <taxon>Bacteria</taxon>
        <taxon>Pseudomonadati</taxon>
        <taxon>Planctomycetota</taxon>
        <taxon>Planctomycetia</taxon>
        <taxon>Planctomycetales</taxon>
        <taxon>Planctomycetaceae</taxon>
        <taxon>Gimesia</taxon>
    </lineage>
</organism>
<evidence type="ECO:0000313" key="4">
    <source>
        <dbReference type="EMBL" id="QGQ21506.1"/>
    </source>
</evidence>
<feature type="transmembrane region" description="Helical" evidence="2">
    <location>
        <begin position="75"/>
        <end position="93"/>
    </location>
</feature>
<feature type="region of interest" description="Disordered" evidence="1">
    <location>
        <begin position="1"/>
        <end position="27"/>
    </location>
</feature>
<dbReference type="SUPFAM" id="SSF54736">
    <property type="entry name" value="ClpS-like"/>
    <property type="match status" value="1"/>
</dbReference>
<protein>
    <recommendedName>
        <fullName evidence="3">Large ribosomal subunit protein bL12 C-terminal domain-containing protein</fullName>
    </recommendedName>
</protein>
<keyword evidence="2" id="KW-0472">Membrane</keyword>
<evidence type="ECO:0000256" key="1">
    <source>
        <dbReference type="SAM" id="MobiDB-lite"/>
    </source>
</evidence>
<evidence type="ECO:0000256" key="2">
    <source>
        <dbReference type="SAM" id="Phobius"/>
    </source>
</evidence>
<feature type="compositionally biased region" description="Polar residues" evidence="1">
    <location>
        <begin position="1"/>
        <end position="21"/>
    </location>
</feature>
<keyword evidence="5" id="KW-1185">Reference proteome</keyword>
<feature type="domain" description="Large ribosomal subunit protein bL12 C-terminal" evidence="3">
    <location>
        <begin position="36"/>
        <end position="64"/>
    </location>
</feature>
<keyword evidence="2" id="KW-0812">Transmembrane</keyword>
<dbReference type="AlphaFoldDB" id="A0A6I6A631"/>
<gene>
    <name evidence="4" type="ORF">F1728_01840</name>
</gene>
<dbReference type="Gene3D" id="3.30.1390.10">
    <property type="match status" value="1"/>
</dbReference>
<dbReference type="KEGG" id="gim:F1728_01840"/>
<sequence>MKGTSMDDTSADNSQSNTGDADQTKAMEQIVESLRQGNKIEAIKEYRELTGSGLKESKEAIEALIQKYEIPMKSGCASLLLIGLSSTLLLVFVCW</sequence>
<dbReference type="InterPro" id="IPR013823">
    <property type="entry name" value="Ribosomal_bL12_C"/>
</dbReference>
<reference evidence="4 5" key="1">
    <citation type="submission" date="2019-09" db="EMBL/GenBank/DDBJ databases">
        <title>Gimesia benthica sp. nov., a novel bacterium isolated from deep-sea water of the Northwest Indian Ocean.</title>
        <authorList>
            <person name="Dai X."/>
        </authorList>
    </citation>
    <scope>NUCLEOTIDE SEQUENCE [LARGE SCALE GENOMIC DNA]</scope>
    <source>
        <strain evidence="4 5">E7</strain>
    </source>
</reference>
<dbReference type="EMBL" id="CP043930">
    <property type="protein sequence ID" value="QGQ21506.1"/>
    <property type="molecule type" value="Genomic_DNA"/>
</dbReference>
<dbReference type="Pfam" id="PF00542">
    <property type="entry name" value="Ribosomal_L12"/>
    <property type="match status" value="1"/>
</dbReference>
<dbReference type="GO" id="GO:0003735">
    <property type="term" value="F:structural constituent of ribosome"/>
    <property type="evidence" value="ECO:0007669"/>
    <property type="project" value="InterPro"/>
</dbReference>
<dbReference type="Proteomes" id="UP000427281">
    <property type="component" value="Chromosome"/>
</dbReference>
<keyword evidence="2" id="KW-1133">Transmembrane helix</keyword>